<keyword evidence="2" id="KW-1185">Reference proteome</keyword>
<dbReference type="Proteomes" id="UP000779049">
    <property type="component" value="Unassembled WGS sequence"/>
</dbReference>
<accession>A0ABS7LAM9</accession>
<evidence type="ECO:0000313" key="2">
    <source>
        <dbReference type="Proteomes" id="UP000779049"/>
    </source>
</evidence>
<reference evidence="1 2" key="1">
    <citation type="journal article" date="2020" name="New Microbes New Infect">
        <title>Sellimonas caecigallum sp. nov., description and genome sequence of a new member of the Sellimonas genus isolated from the cecum of feral chicken.</title>
        <authorList>
            <person name="Wongkuna S."/>
            <person name="Ghimire S."/>
            <person name="Antony L."/>
            <person name="Chankhamhaengdecha S."/>
            <person name="Janvilisri T."/>
            <person name="Scaria J."/>
        </authorList>
    </citation>
    <scope>NUCLEOTIDE SEQUENCE [LARGE SCALE GENOMIC DNA]</scope>
    <source>
        <strain evidence="1 2">SW451</strain>
    </source>
</reference>
<sequence>MIQQIQYNTHNISSAANYSSTSTSRIDSFIEILKNSTVIIGREVSQENTVGKVVGGKSE</sequence>
<gene>
    <name evidence="1" type="ORF">FLB61_12035</name>
</gene>
<dbReference type="EMBL" id="VIRV01000026">
    <property type="protein sequence ID" value="MBY0759800.1"/>
    <property type="molecule type" value="Genomic_DNA"/>
</dbReference>
<dbReference type="RefSeq" id="WP_221920333.1">
    <property type="nucleotide sequence ID" value="NZ_CP173660.1"/>
</dbReference>
<protein>
    <submittedName>
        <fullName evidence="1">Uncharacterized protein</fullName>
    </submittedName>
</protein>
<comment type="caution">
    <text evidence="1">The sequence shown here is derived from an EMBL/GenBank/DDBJ whole genome shotgun (WGS) entry which is preliminary data.</text>
</comment>
<organism evidence="1 2">
    <name type="scientific">Sellimonas caecigallum</name>
    <dbReference type="NCBI Taxonomy" id="2592333"/>
    <lineage>
        <taxon>Bacteria</taxon>
        <taxon>Bacillati</taxon>
        <taxon>Bacillota</taxon>
        <taxon>Clostridia</taxon>
        <taxon>Lachnospirales</taxon>
        <taxon>Lachnospiraceae</taxon>
        <taxon>Sellimonas</taxon>
    </lineage>
</organism>
<proteinExistence type="predicted"/>
<name>A0ABS7LAM9_9FIRM</name>
<evidence type="ECO:0000313" key="1">
    <source>
        <dbReference type="EMBL" id="MBY0759800.1"/>
    </source>
</evidence>